<keyword evidence="2" id="KW-0732">Signal</keyword>
<proteinExistence type="predicted"/>
<evidence type="ECO:0000256" key="2">
    <source>
        <dbReference type="SAM" id="SignalP"/>
    </source>
</evidence>
<sequence length="175" mass="18451">MIPAKMITPSGWITALIASCSQAVPVLSRPVAEPLLDSKLGGRQQLTSSTAVSTVTHTSETVRVTQWFPDPSDRPRRSLLPIGQLPTIIPTTSNPKPSVHPLDNTGSSSATFSALPATTSNPKSSVPQPNHVSKRTTKTVWESACVTVTETSWVIVTKTGRPKSPSATGSTPSKA</sequence>
<feature type="region of interest" description="Disordered" evidence="1">
    <location>
        <begin position="86"/>
        <end position="136"/>
    </location>
</feature>
<name>A0A6A6E6M6_9PEZI</name>
<dbReference type="EMBL" id="ML994631">
    <property type="protein sequence ID" value="KAF2186128.1"/>
    <property type="molecule type" value="Genomic_DNA"/>
</dbReference>
<dbReference type="Proteomes" id="UP000800200">
    <property type="component" value="Unassembled WGS sequence"/>
</dbReference>
<keyword evidence="4" id="KW-1185">Reference proteome</keyword>
<evidence type="ECO:0000313" key="3">
    <source>
        <dbReference type="EMBL" id="KAF2186128.1"/>
    </source>
</evidence>
<accession>A0A6A6E6M6</accession>
<evidence type="ECO:0000256" key="1">
    <source>
        <dbReference type="SAM" id="MobiDB-lite"/>
    </source>
</evidence>
<organism evidence="3 4">
    <name type="scientific">Zopfia rhizophila CBS 207.26</name>
    <dbReference type="NCBI Taxonomy" id="1314779"/>
    <lineage>
        <taxon>Eukaryota</taxon>
        <taxon>Fungi</taxon>
        <taxon>Dikarya</taxon>
        <taxon>Ascomycota</taxon>
        <taxon>Pezizomycotina</taxon>
        <taxon>Dothideomycetes</taxon>
        <taxon>Dothideomycetes incertae sedis</taxon>
        <taxon>Zopfiaceae</taxon>
        <taxon>Zopfia</taxon>
    </lineage>
</organism>
<feature type="chain" id="PRO_5025400430" evidence="2">
    <location>
        <begin position="24"/>
        <end position="175"/>
    </location>
</feature>
<evidence type="ECO:0000313" key="4">
    <source>
        <dbReference type="Proteomes" id="UP000800200"/>
    </source>
</evidence>
<dbReference type="AlphaFoldDB" id="A0A6A6E6M6"/>
<feature type="signal peptide" evidence="2">
    <location>
        <begin position="1"/>
        <end position="23"/>
    </location>
</feature>
<dbReference type="PROSITE" id="PS51257">
    <property type="entry name" value="PROKAR_LIPOPROTEIN"/>
    <property type="match status" value="1"/>
</dbReference>
<reference evidence="3" key="1">
    <citation type="journal article" date="2020" name="Stud. Mycol.">
        <title>101 Dothideomycetes genomes: a test case for predicting lifestyles and emergence of pathogens.</title>
        <authorList>
            <person name="Haridas S."/>
            <person name="Albert R."/>
            <person name="Binder M."/>
            <person name="Bloem J."/>
            <person name="Labutti K."/>
            <person name="Salamov A."/>
            <person name="Andreopoulos B."/>
            <person name="Baker S."/>
            <person name="Barry K."/>
            <person name="Bills G."/>
            <person name="Bluhm B."/>
            <person name="Cannon C."/>
            <person name="Castanera R."/>
            <person name="Culley D."/>
            <person name="Daum C."/>
            <person name="Ezra D."/>
            <person name="Gonzalez J."/>
            <person name="Henrissat B."/>
            <person name="Kuo A."/>
            <person name="Liang C."/>
            <person name="Lipzen A."/>
            <person name="Lutzoni F."/>
            <person name="Magnuson J."/>
            <person name="Mondo S."/>
            <person name="Nolan M."/>
            <person name="Ohm R."/>
            <person name="Pangilinan J."/>
            <person name="Park H.-J."/>
            <person name="Ramirez L."/>
            <person name="Alfaro M."/>
            <person name="Sun H."/>
            <person name="Tritt A."/>
            <person name="Yoshinaga Y."/>
            <person name="Zwiers L.-H."/>
            <person name="Turgeon B."/>
            <person name="Goodwin S."/>
            <person name="Spatafora J."/>
            <person name="Crous P."/>
            <person name="Grigoriev I."/>
        </authorList>
    </citation>
    <scope>NUCLEOTIDE SEQUENCE</scope>
    <source>
        <strain evidence="3">CBS 207.26</strain>
    </source>
</reference>
<protein>
    <submittedName>
        <fullName evidence="3">Uncharacterized protein</fullName>
    </submittedName>
</protein>
<gene>
    <name evidence="3" type="ORF">K469DRAFT_687519</name>
</gene>
<feature type="compositionally biased region" description="Polar residues" evidence="1">
    <location>
        <begin position="104"/>
        <end position="131"/>
    </location>
</feature>